<dbReference type="EMBL" id="KN837150">
    <property type="protein sequence ID" value="KIJ39627.1"/>
    <property type="molecule type" value="Genomic_DNA"/>
</dbReference>
<protein>
    <submittedName>
        <fullName evidence="1">Uncharacterized protein</fullName>
    </submittedName>
</protein>
<name>A0A0C9VDY7_SPHS4</name>
<evidence type="ECO:0000313" key="2">
    <source>
        <dbReference type="Proteomes" id="UP000054279"/>
    </source>
</evidence>
<organism evidence="1 2">
    <name type="scientific">Sphaerobolus stellatus (strain SS14)</name>
    <dbReference type="NCBI Taxonomy" id="990650"/>
    <lineage>
        <taxon>Eukaryota</taxon>
        <taxon>Fungi</taxon>
        <taxon>Dikarya</taxon>
        <taxon>Basidiomycota</taxon>
        <taxon>Agaricomycotina</taxon>
        <taxon>Agaricomycetes</taxon>
        <taxon>Phallomycetidae</taxon>
        <taxon>Geastrales</taxon>
        <taxon>Sphaerobolaceae</taxon>
        <taxon>Sphaerobolus</taxon>
    </lineage>
</organism>
<proteinExistence type="predicted"/>
<accession>A0A0C9VDY7</accession>
<dbReference type="HOGENOM" id="CLU_1190548_0_0_1"/>
<keyword evidence="2" id="KW-1185">Reference proteome</keyword>
<evidence type="ECO:0000313" key="1">
    <source>
        <dbReference type="EMBL" id="KIJ39627.1"/>
    </source>
</evidence>
<dbReference type="AlphaFoldDB" id="A0A0C9VDY7"/>
<sequence>MVSVITSLVLHLDRNQPFTRPNALATDHAADHEYANLPFNVLYTLEDKNRSGGMEEGFRRLIATWNEMESSTLADSDKTFYATSSSLAQLQAAALELSNIGGILFADMFPRPGFTTLPLFTFAELPPEIQHLWGKVCNQAGPLPPFVSNLSEDLQPSRVNSESAYEAVEAYYQHFRGRPEEIVFIEGAVRDMGAIGDVALRLQVLSGHCRWPVLDDVHTPVSRSAQLSRSPSS</sequence>
<dbReference type="Proteomes" id="UP000054279">
    <property type="component" value="Unassembled WGS sequence"/>
</dbReference>
<reference evidence="1 2" key="1">
    <citation type="submission" date="2014-06" db="EMBL/GenBank/DDBJ databases">
        <title>Evolutionary Origins and Diversification of the Mycorrhizal Mutualists.</title>
        <authorList>
            <consortium name="DOE Joint Genome Institute"/>
            <consortium name="Mycorrhizal Genomics Consortium"/>
            <person name="Kohler A."/>
            <person name="Kuo A."/>
            <person name="Nagy L.G."/>
            <person name="Floudas D."/>
            <person name="Copeland A."/>
            <person name="Barry K.W."/>
            <person name="Cichocki N."/>
            <person name="Veneault-Fourrey C."/>
            <person name="LaButti K."/>
            <person name="Lindquist E.A."/>
            <person name="Lipzen A."/>
            <person name="Lundell T."/>
            <person name="Morin E."/>
            <person name="Murat C."/>
            <person name="Riley R."/>
            <person name="Ohm R."/>
            <person name="Sun H."/>
            <person name="Tunlid A."/>
            <person name="Henrissat B."/>
            <person name="Grigoriev I.V."/>
            <person name="Hibbett D.S."/>
            <person name="Martin F."/>
        </authorList>
    </citation>
    <scope>NUCLEOTIDE SEQUENCE [LARGE SCALE GENOMIC DNA]</scope>
    <source>
        <strain evidence="1 2">SS14</strain>
    </source>
</reference>
<gene>
    <name evidence="1" type="ORF">M422DRAFT_257457</name>
</gene>